<evidence type="ECO:0000256" key="9">
    <source>
        <dbReference type="RuleBase" id="RU003567"/>
    </source>
</evidence>
<reference evidence="10 11" key="1">
    <citation type="submission" date="2019-07" db="EMBL/GenBank/DDBJ databases">
        <title>Rhodococcus cavernicolus sp. nov., isolated from a cave.</title>
        <authorList>
            <person name="Lee S.D."/>
        </authorList>
    </citation>
    <scope>NUCLEOTIDE SEQUENCE [LARGE SCALE GENOMIC DNA]</scope>
    <source>
        <strain evidence="10 11">C1-24</strain>
    </source>
</reference>
<dbReference type="GO" id="GO:0051117">
    <property type="term" value="F:ATPase binding"/>
    <property type="evidence" value="ECO:0007669"/>
    <property type="project" value="TreeGrafter"/>
</dbReference>
<evidence type="ECO:0000256" key="6">
    <source>
        <dbReference type="ARBA" id="ARBA00034021"/>
    </source>
</evidence>
<evidence type="ECO:0000256" key="4">
    <source>
        <dbReference type="ARBA" id="ARBA00022801"/>
    </source>
</evidence>
<dbReference type="NCBIfam" id="NF009205">
    <property type="entry name" value="PRK12553.1"/>
    <property type="match status" value="1"/>
</dbReference>
<dbReference type="GO" id="GO:0006515">
    <property type="term" value="P:protein quality control for misfolded or incompletely synthesized proteins"/>
    <property type="evidence" value="ECO:0007669"/>
    <property type="project" value="TreeGrafter"/>
</dbReference>
<evidence type="ECO:0000256" key="3">
    <source>
        <dbReference type="ARBA" id="ARBA00022670"/>
    </source>
</evidence>
<evidence type="ECO:0000256" key="7">
    <source>
        <dbReference type="HAMAP-Rule" id="MF_00444"/>
    </source>
</evidence>
<gene>
    <name evidence="7" type="primary">clpP</name>
    <name evidence="10" type="ORF">FOY51_24445</name>
</gene>
<feature type="active site" evidence="7 8">
    <location>
        <position position="118"/>
    </location>
</feature>
<evidence type="ECO:0000313" key="11">
    <source>
        <dbReference type="Proteomes" id="UP000322244"/>
    </source>
</evidence>
<organism evidence="10 11">
    <name type="scientific">Antrihabitans cavernicola</name>
    <dbReference type="NCBI Taxonomy" id="2495913"/>
    <lineage>
        <taxon>Bacteria</taxon>
        <taxon>Bacillati</taxon>
        <taxon>Actinomycetota</taxon>
        <taxon>Actinomycetes</taxon>
        <taxon>Mycobacteriales</taxon>
        <taxon>Nocardiaceae</taxon>
        <taxon>Antrihabitans</taxon>
    </lineage>
</organism>
<dbReference type="GO" id="GO:0005737">
    <property type="term" value="C:cytoplasm"/>
    <property type="evidence" value="ECO:0007669"/>
    <property type="project" value="UniProtKB-SubCell"/>
</dbReference>
<comment type="function">
    <text evidence="7">Cleaves peptides in various proteins in a process that requires ATP hydrolysis. Has a chymotrypsin-like activity. Plays a major role in the degradation of misfolded proteins.</text>
</comment>
<comment type="similarity">
    <text evidence="1 7 9">Belongs to the peptidase S14 family.</text>
</comment>
<dbReference type="GO" id="GO:0004176">
    <property type="term" value="F:ATP-dependent peptidase activity"/>
    <property type="evidence" value="ECO:0007669"/>
    <property type="project" value="InterPro"/>
</dbReference>
<protein>
    <recommendedName>
        <fullName evidence="7 9">ATP-dependent Clp protease proteolytic subunit</fullName>
        <ecNumber evidence="7">3.4.21.92</ecNumber>
    </recommendedName>
    <alternativeName>
        <fullName evidence="7">Endopeptidase Clp</fullName>
    </alternativeName>
</protein>
<dbReference type="EC" id="3.4.21.92" evidence="7"/>
<dbReference type="GO" id="GO:0004252">
    <property type="term" value="F:serine-type endopeptidase activity"/>
    <property type="evidence" value="ECO:0007669"/>
    <property type="project" value="UniProtKB-UniRule"/>
</dbReference>
<sequence length="202" mass="21818">MTTAAPPDLNYRDLLADRLFRQRTVLLTGEVDDAMAERACSELVLLAAADPKRDIVVYINSPGGSVFAGLAIYDTMKVIPNDVVTVAMGFAASMGQVLLCSGTHGKRISLAHSRIMMHQPSAGIGGTAVDIAIQAESLDLMKRQSQEIIAAETGRTVEEIATDSDRDRWFTAEQAREYGIVDRIVSSFAEIAPHTNSPRIGL</sequence>
<dbReference type="OrthoDB" id="9802800at2"/>
<keyword evidence="11" id="KW-1185">Reference proteome</keyword>
<dbReference type="EMBL" id="VLNY01000019">
    <property type="protein sequence ID" value="KAA0018088.1"/>
    <property type="molecule type" value="Genomic_DNA"/>
</dbReference>
<dbReference type="InterPro" id="IPR033135">
    <property type="entry name" value="ClpP_His_AS"/>
</dbReference>
<dbReference type="RefSeq" id="WP_149432895.1">
    <property type="nucleotide sequence ID" value="NZ_VLNY01000019.1"/>
</dbReference>
<dbReference type="PANTHER" id="PTHR10381:SF70">
    <property type="entry name" value="ATP-DEPENDENT CLP PROTEASE PROTEOLYTIC SUBUNIT"/>
    <property type="match status" value="1"/>
</dbReference>
<dbReference type="Proteomes" id="UP000322244">
    <property type="component" value="Unassembled WGS sequence"/>
</dbReference>
<dbReference type="Pfam" id="PF00574">
    <property type="entry name" value="CLP_protease"/>
    <property type="match status" value="1"/>
</dbReference>
<comment type="caution">
    <text evidence="10">The sequence shown here is derived from an EMBL/GenBank/DDBJ whole genome shotgun (WGS) entry which is preliminary data.</text>
</comment>
<evidence type="ECO:0000256" key="1">
    <source>
        <dbReference type="ARBA" id="ARBA00007039"/>
    </source>
</evidence>
<proteinExistence type="inferred from homology"/>
<keyword evidence="3 7" id="KW-0645">Protease</keyword>
<keyword evidence="2 7" id="KW-0963">Cytoplasm</keyword>
<feature type="active site" description="Nucleophile" evidence="7">
    <location>
        <position position="93"/>
    </location>
</feature>
<dbReference type="Gene3D" id="3.90.226.10">
    <property type="entry name" value="2-enoyl-CoA Hydratase, Chain A, domain 1"/>
    <property type="match status" value="1"/>
</dbReference>
<evidence type="ECO:0000313" key="10">
    <source>
        <dbReference type="EMBL" id="KAA0018088.1"/>
    </source>
</evidence>
<keyword evidence="5 7" id="KW-0720">Serine protease</keyword>
<name>A0A5A7S5Z0_9NOCA</name>
<comment type="subcellular location">
    <subcellularLocation>
        <location evidence="7">Cytoplasm</location>
    </subcellularLocation>
</comment>
<evidence type="ECO:0000256" key="5">
    <source>
        <dbReference type="ARBA" id="ARBA00022825"/>
    </source>
</evidence>
<dbReference type="HAMAP" id="MF_00444">
    <property type="entry name" value="ClpP"/>
    <property type="match status" value="1"/>
</dbReference>
<dbReference type="PANTHER" id="PTHR10381">
    <property type="entry name" value="ATP-DEPENDENT CLP PROTEASE PROTEOLYTIC SUBUNIT"/>
    <property type="match status" value="1"/>
</dbReference>
<dbReference type="InterPro" id="IPR029045">
    <property type="entry name" value="ClpP/crotonase-like_dom_sf"/>
</dbReference>
<comment type="subunit">
    <text evidence="7">Fourteen ClpP subunits assemble into 2 heptameric rings which stack back to back to give a disk-like structure with a central cavity, resembling the structure of eukaryotic proteasomes.</text>
</comment>
<comment type="catalytic activity">
    <reaction evidence="6 7 8">
        <text>Hydrolysis of proteins to small peptides in the presence of ATP and magnesium. alpha-casein is the usual test substrate. In the absence of ATP, only oligopeptides shorter than five residues are hydrolyzed (such as succinyl-Leu-Tyr-|-NHMec, and Leu-Tyr-Leu-|-Tyr-Trp, in which cleavage of the -Tyr-|-Leu- and -Tyr-|-Trp bonds also occurs).</text>
        <dbReference type="EC" id="3.4.21.92"/>
    </reaction>
</comment>
<dbReference type="SUPFAM" id="SSF52096">
    <property type="entry name" value="ClpP/crotonase"/>
    <property type="match status" value="1"/>
</dbReference>
<dbReference type="InterPro" id="IPR001907">
    <property type="entry name" value="ClpP"/>
</dbReference>
<dbReference type="AlphaFoldDB" id="A0A5A7S5Z0"/>
<dbReference type="FunFam" id="3.90.226.10:FF:000002">
    <property type="entry name" value="ATP-dependent Clp protease proteolytic subunit"/>
    <property type="match status" value="1"/>
</dbReference>
<evidence type="ECO:0000256" key="8">
    <source>
        <dbReference type="PROSITE-ProRule" id="PRU10086"/>
    </source>
</evidence>
<dbReference type="GO" id="GO:0009368">
    <property type="term" value="C:endopeptidase Clp complex"/>
    <property type="evidence" value="ECO:0007669"/>
    <property type="project" value="TreeGrafter"/>
</dbReference>
<dbReference type="PROSITE" id="PS00382">
    <property type="entry name" value="CLP_PROTEASE_HIS"/>
    <property type="match status" value="1"/>
</dbReference>
<accession>A0A5A7S5Z0</accession>
<evidence type="ECO:0000256" key="2">
    <source>
        <dbReference type="ARBA" id="ARBA00022490"/>
    </source>
</evidence>
<keyword evidence="4 7" id="KW-0378">Hydrolase</keyword>
<dbReference type="PRINTS" id="PR00127">
    <property type="entry name" value="CLPPROTEASEP"/>
</dbReference>
<dbReference type="InterPro" id="IPR023562">
    <property type="entry name" value="ClpP/TepA"/>
</dbReference>
<dbReference type="CDD" id="cd07017">
    <property type="entry name" value="S14_ClpP_2"/>
    <property type="match status" value="1"/>
</dbReference>